<proteinExistence type="inferred from homology"/>
<dbReference type="PIRSF" id="PIRSF000521">
    <property type="entry name" value="Transaminase_4ab_Lys_Orn"/>
    <property type="match status" value="1"/>
</dbReference>
<keyword evidence="7 9" id="KW-0663">Pyridoxal phosphate</keyword>
<protein>
    <recommendedName>
        <fullName evidence="9">Adenosylmethionine-8-amino-7-oxononanoate aminotransferase</fullName>
        <ecNumber evidence="9">2.6.1.62</ecNumber>
    </recommendedName>
    <alternativeName>
        <fullName evidence="9">7,8-diamino-pelargonic acid aminotransferase</fullName>
        <shortName evidence="9">DAPA AT</shortName>
        <shortName evidence="9">DAPA aminotransferase</shortName>
    </alternativeName>
    <alternativeName>
        <fullName evidence="9">7,8-diaminononanoate synthase</fullName>
        <shortName evidence="9">DANS</shortName>
    </alternativeName>
    <alternativeName>
        <fullName evidence="9">Diaminopelargonic acid synthase</fullName>
    </alternativeName>
</protein>
<evidence type="ECO:0000256" key="5">
    <source>
        <dbReference type="ARBA" id="ARBA00022691"/>
    </source>
</evidence>
<dbReference type="PANTHER" id="PTHR42684">
    <property type="entry name" value="ADENOSYLMETHIONINE-8-AMINO-7-OXONONANOATE AMINOTRANSFERASE"/>
    <property type="match status" value="1"/>
</dbReference>
<dbReference type="InterPro" id="IPR005815">
    <property type="entry name" value="BioA"/>
</dbReference>
<dbReference type="Proteomes" id="UP000257067">
    <property type="component" value="Unassembled WGS sequence"/>
</dbReference>
<evidence type="ECO:0000256" key="3">
    <source>
        <dbReference type="ARBA" id="ARBA00022576"/>
    </source>
</evidence>
<name>A0A3D8ITD5_9HELI</name>
<dbReference type="RefSeq" id="WP_104724830.1">
    <property type="nucleotide sequence ID" value="NZ_FZNE01000008.1"/>
</dbReference>
<comment type="function">
    <text evidence="9">Catalyzes the transfer of the alpha-amino group from S-adenosyl-L-methionine (SAM) to 7-keto-8-aminopelargonic acid (KAPA) to form 7,8-diaminopelargonic acid (DAPA). It is the only aminotransferase known to utilize SAM as an amino donor.</text>
</comment>
<dbReference type="Pfam" id="PF00202">
    <property type="entry name" value="Aminotran_3"/>
    <property type="match status" value="1"/>
</dbReference>
<feature type="binding site" evidence="9">
    <location>
        <position position="303"/>
    </location>
    <ligand>
        <name>substrate</name>
    </ligand>
</feature>
<keyword evidence="3 9" id="KW-0032">Aminotransferase</keyword>
<dbReference type="Gene3D" id="3.40.640.10">
    <property type="entry name" value="Type I PLP-dependent aspartate aminotransferase-like (Major domain)"/>
    <property type="match status" value="1"/>
</dbReference>
<comment type="catalytic activity">
    <reaction evidence="8 9">
        <text>(8S)-8-amino-7-oxononanoate + S-adenosyl-L-methionine = S-adenosyl-4-methylsulfanyl-2-oxobutanoate + (7R,8S)-7,8-diammoniononanoate</text>
        <dbReference type="Rhea" id="RHEA:16861"/>
        <dbReference type="ChEBI" id="CHEBI:16490"/>
        <dbReference type="ChEBI" id="CHEBI:59789"/>
        <dbReference type="ChEBI" id="CHEBI:149468"/>
        <dbReference type="ChEBI" id="CHEBI:149469"/>
        <dbReference type="EC" id="2.6.1.62"/>
    </reaction>
</comment>
<comment type="similarity">
    <text evidence="9">Belongs to the class-III pyridoxal-phosphate-dependent aminotransferase family. BioA subfamily.</text>
</comment>
<feature type="binding site" evidence="9">
    <location>
        <begin position="304"/>
        <end position="305"/>
    </location>
    <ligand>
        <name>pyridoxal 5'-phosphate</name>
        <dbReference type="ChEBI" id="CHEBI:597326"/>
    </ligand>
</feature>
<feature type="modified residue" description="N6-(pyridoxal phosphate)lysine" evidence="9">
    <location>
        <position position="268"/>
    </location>
</feature>
<dbReference type="InterPro" id="IPR005814">
    <property type="entry name" value="Aminotrans_3"/>
</dbReference>
<dbReference type="NCBIfam" id="NF004624">
    <property type="entry name" value="PRK05964.1"/>
    <property type="match status" value="1"/>
</dbReference>
<feature type="binding site" evidence="9">
    <location>
        <position position="239"/>
    </location>
    <ligand>
        <name>pyridoxal 5'-phosphate</name>
        <dbReference type="ChEBI" id="CHEBI:597326"/>
    </ligand>
</feature>
<evidence type="ECO:0000256" key="7">
    <source>
        <dbReference type="ARBA" id="ARBA00022898"/>
    </source>
</evidence>
<evidence type="ECO:0000256" key="2">
    <source>
        <dbReference type="ARBA" id="ARBA00005063"/>
    </source>
</evidence>
<organism evidence="10 11">
    <name type="scientific">Helicobacter cholecystus</name>
    <dbReference type="NCBI Taxonomy" id="45498"/>
    <lineage>
        <taxon>Bacteria</taxon>
        <taxon>Pseudomonadati</taxon>
        <taxon>Campylobacterota</taxon>
        <taxon>Epsilonproteobacteria</taxon>
        <taxon>Campylobacterales</taxon>
        <taxon>Helicobacteraceae</taxon>
        <taxon>Helicobacter</taxon>
    </lineage>
</organism>
<dbReference type="OrthoDB" id="9801834at2"/>
<evidence type="ECO:0000256" key="6">
    <source>
        <dbReference type="ARBA" id="ARBA00022756"/>
    </source>
</evidence>
<dbReference type="GO" id="GO:0009102">
    <property type="term" value="P:biotin biosynthetic process"/>
    <property type="evidence" value="ECO:0007669"/>
    <property type="project" value="UniProtKB-UniRule"/>
</dbReference>
<accession>A0A3D8ITD5</accession>
<evidence type="ECO:0000256" key="4">
    <source>
        <dbReference type="ARBA" id="ARBA00022679"/>
    </source>
</evidence>
<dbReference type="SUPFAM" id="SSF53383">
    <property type="entry name" value="PLP-dependent transferases"/>
    <property type="match status" value="1"/>
</dbReference>
<keyword evidence="6 9" id="KW-0093">Biotin biosynthesis</keyword>
<dbReference type="GO" id="GO:0004015">
    <property type="term" value="F:adenosylmethionine-8-amino-7-oxononanoate transaminase activity"/>
    <property type="evidence" value="ECO:0007669"/>
    <property type="project" value="UniProtKB-UniRule"/>
</dbReference>
<evidence type="ECO:0000256" key="9">
    <source>
        <dbReference type="HAMAP-Rule" id="MF_00834"/>
    </source>
</evidence>
<dbReference type="PANTHER" id="PTHR42684:SF17">
    <property type="entry name" value="ADENOSYLMETHIONINE-8-AMINO-7-OXONONANOATE AMINOTRANSFERASE"/>
    <property type="match status" value="1"/>
</dbReference>
<feature type="binding site" evidence="9">
    <location>
        <begin position="110"/>
        <end position="111"/>
    </location>
    <ligand>
        <name>pyridoxal 5'-phosphate</name>
        <dbReference type="ChEBI" id="CHEBI:597326"/>
    </ligand>
</feature>
<comment type="pathway">
    <text evidence="2 9">Cofactor biosynthesis; biotin biosynthesis; 7,8-diaminononanoate from 8-amino-7-oxononanoate (SAM route): step 1/1.</text>
</comment>
<comment type="caution">
    <text evidence="10">The sequence shown here is derived from an EMBL/GenBank/DDBJ whole genome shotgun (WGS) entry which is preliminary data.</text>
</comment>
<sequence>MNSAFLSPLWHPCTQHKDHEFIPPIPISYAKGVYLYDNQERAYIDCISSWWVNLFGHAHPYINSKLYEQAQKLEHTLLAGFSHEGIMRYSQRLLATTHFHFEKCFYADNGSSAIEVALKMSFHKNLILGEKRNKFLTLANSYHGETLGALSVGDVGLYRDTYSPLLFEVIALNTPYDLNSIPQALQELKEILQKEGKSISGFILEPFVQCAGGMKIYPKEFLEQACIMCKDYGIDIIFDEIAVGFGRLGSLFAYEQTSIIPDFLCLSKGITAGYLPLSVVLTHNRVFEVFYDDYESKKAFLHSHSYTGNALAIACANATLDLFEKEQTLLSNQNKRQIILKHLHTLQNFPCVQNIRSMGMIFAFDLCNLPYTRAGIEFYQRGLKEGLLLRPLGNTIYFMPPYVISTEEIQRVFEGIKKILTTL</sequence>
<dbReference type="GO" id="GO:0005737">
    <property type="term" value="C:cytoplasm"/>
    <property type="evidence" value="ECO:0007669"/>
    <property type="project" value="UniProtKB-SubCell"/>
</dbReference>
<dbReference type="PROSITE" id="PS00600">
    <property type="entry name" value="AA_TRANSFER_CLASS_3"/>
    <property type="match status" value="1"/>
</dbReference>
<dbReference type="AlphaFoldDB" id="A0A3D8ITD5"/>
<keyword evidence="4 9" id="KW-0808">Transferase</keyword>
<dbReference type="InterPro" id="IPR015421">
    <property type="entry name" value="PyrdxlP-dep_Trfase_major"/>
</dbReference>
<dbReference type="InterPro" id="IPR015424">
    <property type="entry name" value="PyrdxlP-dep_Trfase"/>
</dbReference>
<keyword evidence="9" id="KW-0963">Cytoplasm</keyword>
<dbReference type="Gene3D" id="3.90.1150.10">
    <property type="entry name" value="Aspartate Aminotransferase, domain 1"/>
    <property type="match status" value="1"/>
</dbReference>
<reference evidence="10 11" key="1">
    <citation type="submission" date="2018-04" db="EMBL/GenBank/DDBJ databases">
        <title>Novel Campyloabacter and Helicobacter Species and Strains.</title>
        <authorList>
            <person name="Mannion A.J."/>
            <person name="Shen Z."/>
            <person name="Fox J.G."/>
        </authorList>
    </citation>
    <scope>NUCLEOTIDE SEQUENCE [LARGE SCALE GENOMIC DNA]</scope>
    <source>
        <strain evidence="10 11">ATCC 700242</strain>
    </source>
</reference>
<dbReference type="CDD" id="cd00610">
    <property type="entry name" value="OAT_like"/>
    <property type="match status" value="1"/>
</dbReference>
<dbReference type="EMBL" id="NXLU01000011">
    <property type="protein sequence ID" value="RDU68165.1"/>
    <property type="molecule type" value="Genomic_DNA"/>
</dbReference>
<dbReference type="UniPathway" id="UPA00078">
    <property type="reaction ID" value="UER00160"/>
</dbReference>
<comment type="subunit">
    <text evidence="9">Homodimer.</text>
</comment>
<evidence type="ECO:0000313" key="11">
    <source>
        <dbReference type="Proteomes" id="UP000257067"/>
    </source>
</evidence>
<feature type="binding site" evidence="9">
    <location>
        <position position="390"/>
    </location>
    <ligand>
        <name>substrate</name>
    </ligand>
</feature>
<dbReference type="HAMAP" id="MF_00834">
    <property type="entry name" value="BioA"/>
    <property type="match status" value="1"/>
</dbReference>
<evidence type="ECO:0000256" key="8">
    <source>
        <dbReference type="ARBA" id="ARBA00048449"/>
    </source>
</evidence>
<dbReference type="InterPro" id="IPR049704">
    <property type="entry name" value="Aminotrans_3_PPA_site"/>
</dbReference>
<comment type="subcellular location">
    <subcellularLocation>
        <location evidence="9">Cytoplasm</location>
    </subcellularLocation>
</comment>
<evidence type="ECO:0000256" key="1">
    <source>
        <dbReference type="ARBA" id="ARBA00001933"/>
    </source>
</evidence>
<keyword evidence="11" id="KW-1185">Reference proteome</keyword>
<dbReference type="InterPro" id="IPR015422">
    <property type="entry name" value="PyrdxlP-dep_Trfase_small"/>
</dbReference>
<dbReference type="GO" id="GO:0030170">
    <property type="term" value="F:pyridoxal phosphate binding"/>
    <property type="evidence" value="ECO:0007669"/>
    <property type="project" value="UniProtKB-UniRule"/>
</dbReference>
<comment type="cofactor">
    <cofactor evidence="1 9">
        <name>pyridoxal 5'-phosphate</name>
        <dbReference type="ChEBI" id="CHEBI:597326"/>
    </cofactor>
</comment>
<dbReference type="NCBIfam" id="TIGR00508">
    <property type="entry name" value="bioA"/>
    <property type="match status" value="1"/>
</dbReference>
<feature type="site" description="Participates in the substrate recognition with KAPA and in a stacking interaction with the adenine ring of SAM" evidence="9">
    <location>
        <position position="13"/>
    </location>
</feature>
<dbReference type="EC" id="2.6.1.62" evidence="9"/>
<feature type="binding site" evidence="9">
    <location>
        <position position="50"/>
    </location>
    <ligand>
        <name>substrate</name>
    </ligand>
</feature>
<evidence type="ECO:0000313" key="10">
    <source>
        <dbReference type="EMBL" id="RDU68165.1"/>
    </source>
</evidence>
<feature type="binding site" evidence="9">
    <location>
        <position position="142"/>
    </location>
    <ligand>
        <name>substrate</name>
    </ligand>
</feature>
<gene>
    <name evidence="9" type="primary">bioA</name>
    <name evidence="10" type="ORF">CQA62_06505</name>
</gene>
<keyword evidence="5 9" id="KW-0949">S-adenosyl-L-methionine</keyword>
<feature type="binding site" evidence="9">
    <location>
        <position position="268"/>
    </location>
    <ligand>
        <name>substrate</name>
    </ligand>
</feature>